<accession>A0A2K1JDA8</accession>
<gene>
    <name evidence="2" type="primary">LOC112292142</name>
    <name evidence="1" type="ORF">PHYPA_019790</name>
</gene>
<dbReference type="EMBL" id="ABEU02000015">
    <property type="protein sequence ID" value="PNR39512.1"/>
    <property type="molecule type" value="Genomic_DNA"/>
</dbReference>
<dbReference type="EnsemblPlants" id="Pp3c15_15330V3.1">
    <property type="protein sequence ID" value="Pp3c15_15330V3.1"/>
    <property type="gene ID" value="Pp3c15_15330"/>
</dbReference>
<dbReference type="GO" id="GO:0042138">
    <property type="term" value="P:meiotic DNA double-strand break formation"/>
    <property type="evidence" value="ECO:0007669"/>
    <property type="project" value="InterPro"/>
</dbReference>
<keyword evidence="3" id="KW-1185">Reference proteome</keyword>
<dbReference type="STRING" id="3218.A0A2K1JDA8"/>
<organism evidence="1">
    <name type="scientific">Physcomitrium patens</name>
    <name type="common">Spreading-leaved earth moss</name>
    <name type="synonym">Physcomitrella patens</name>
    <dbReference type="NCBI Taxonomy" id="3218"/>
    <lineage>
        <taxon>Eukaryota</taxon>
        <taxon>Viridiplantae</taxon>
        <taxon>Streptophyta</taxon>
        <taxon>Embryophyta</taxon>
        <taxon>Bryophyta</taxon>
        <taxon>Bryophytina</taxon>
        <taxon>Bryopsida</taxon>
        <taxon>Funariidae</taxon>
        <taxon>Funariales</taxon>
        <taxon>Funariaceae</taxon>
        <taxon>Physcomitrium</taxon>
    </lineage>
</organism>
<reference evidence="2" key="3">
    <citation type="submission" date="2020-12" db="UniProtKB">
        <authorList>
            <consortium name="EnsemblPlants"/>
        </authorList>
    </citation>
    <scope>IDENTIFICATION</scope>
</reference>
<evidence type="ECO:0000313" key="2">
    <source>
        <dbReference type="EnsemblPlants" id="Pp3c15_15330V3.1"/>
    </source>
</evidence>
<dbReference type="Proteomes" id="UP000006727">
    <property type="component" value="Chromosome 15"/>
</dbReference>
<sequence length="1315" mass="146100">MAQRWDGDEPSDGRPFYMACTREHGSFMLVSIGFGGAFCLECFTELIAAPSSLVVHKAKAISEFAEALTDTEFCAALIQKRPAFLAAPLAKAIFFSNDADLVSAIIDVMVTTCKLDLKNDDTILQDMMLQVCLLFSTSEATLWKQGCLFSVRGLTLLLELHCQHDNHIPHAIKSQPGCVQYLIKALSFPTDEVGIDVFFIFSSLANLEDGINFLAKYCPVMVHLAIKALERSQNDELRTKSLDLLIALAQASAFNISQSTSFSQRECDDGDQESTASICQTGSSSVEQFAEAMKASLLSSDTQVQVKSLELINLVCSMSLETSEEIQSLVNEGLTDYIFEVLRISGNLDAIATSAIQALETLSLAFQSFSQHFSLGLEPLLRVLNHSFASAFGTLQKDTLNVICSGIAHRPDVVGASRAEYLVELLKKSFQLYRSVMKDHAVSDTLGFGLSPEGLNATCNTLGTLLRAPSCSRTPSICLTLQECICALTDCISADPIYATHHKGLMSAAYLFQEAYIFSIKQTIPSEQFTALTDFLMTHFHFHMLSIFTTNWNNISDEITANAFFDLVRNILQTGDAIKTRTFARILVSKNWISMAYETMSRFPTGDFKQIAYSTISKMIDRLSSSEEAVQDVMLHLPTDVEGLLLLLEQRNDGDLHLIAAHQAIIAILFTAVEHGDRFVGSDKLMSSLEQHLLVNASSSMLASPSSAALRHFFLLFIHGHEDVSSQGRFRSRKAENNMVDILQTEYISSFRDYELPMHALKWIMKKEILFPISKDLLLRNLYAGSEDQAIIAQLTKEDDRVTEILMSLFLDVVERHLEDEIGMVATGLASISKGDLNLTKKIHRHGVVSILRRFILLQGMKASESTVTSCVDLLFQQLVFLDETMVAMDEGAWLDIASQAEKLLVSQLDKGKIVRTCSVSLVNLITLIMHKSTKILALKEAASKVYTSSELRETFEQHIANASQKGSVLTTMDINSDEGVTLSASLLFCVLWLRGVSNGTANMLHEGMNDRNERTSSKSINGKRIGSSPRISCQQLCQLLCFCTTPLQILTSSCLVELLSYARANNGKMHGDLAECSLNHLRSVTLILQGTASGGDGLLRKNACICLMRLLEMTSLNMKQKAVRRSPWYKVVAQELLLPLANGQVDVVKTEEIYYSPPILTTILCVSPPNKWLPSVFSSKVLGAVIQNFKNTQYITVETVELFLELLKRGFLEHEQVETLRALYLGVRRKYYRERSVMNGASPTATDKESFAPNPQETVEKMDPGAFMMHLALRDTGDHFVKQHQDAEISKLDNESRLLVQIDEFLQRSDRDME</sequence>
<evidence type="ECO:0000313" key="1">
    <source>
        <dbReference type="EMBL" id="PNR39512.1"/>
    </source>
</evidence>
<name>A0A2K1JDA8_PHYPA</name>
<dbReference type="PaxDb" id="3218-PP1S104_28V6.1"/>
<protein>
    <submittedName>
        <fullName evidence="1 2">Uncharacterized protein</fullName>
    </submittedName>
</protein>
<dbReference type="SUPFAM" id="SSF48371">
    <property type="entry name" value="ARM repeat"/>
    <property type="match status" value="1"/>
</dbReference>
<evidence type="ECO:0000313" key="3">
    <source>
        <dbReference type="Proteomes" id="UP000006727"/>
    </source>
</evidence>
<reference evidence="1 3" key="1">
    <citation type="journal article" date="2008" name="Science">
        <title>The Physcomitrella genome reveals evolutionary insights into the conquest of land by plants.</title>
        <authorList>
            <person name="Rensing S."/>
            <person name="Lang D."/>
            <person name="Zimmer A."/>
            <person name="Terry A."/>
            <person name="Salamov A."/>
            <person name="Shapiro H."/>
            <person name="Nishiyama T."/>
            <person name="Perroud P.-F."/>
            <person name="Lindquist E."/>
            <person name="Kamisugi Y."/>
            <person name="Tanahashi T."/>
            <person name="Sakakibara K."/>
            <person name="Fujita T."/>
            <person name="Oishi K."/>
            <person name="Shin-I T."/>
            <person name="Kuroki Y."/>
            <person name="Toyoda A."/>
            <person name="Suzuki Y."/>
            <person name="Hashimoto A."/>
            <person name="Yamaguchi K."/>
            <person name="Sugano A."/>
            <person name="Kohara Y."/>
            <person name="Fujiyama A."/>
            <person name="Anterola A."/>
            <person name="Aoki S."/>
            <person name="Ashton N."/>
            <person name="Barbazuk W.B."/>
            <person name="Barker E."/>
            <person name="Bennetzen J."/>
            <person name="Bezanilla M."/>
            <person name="Blankenship R."/>
            <person name="Cho S.H."/>
            <person name="Dutcher S."/>
            <person name="Estelle M."/>
            <person name="Fawcett J.A."/>
            <person name="Gundlach H."/>
            <person name="Hanada K."/>
            <person name="Heyl A."/>
            <person name="Hicks K.A."/>
            <person name="Hugh J."/>
            <person name="Lohr M."/>
            <person name="Mayer K."/>
            <person name="Melkozernov A."/>
            <person name="Murata T."/>
            <person name="Nelson D."/>
            <person name="Pils B."/>
            <person name="Prigge M."/>
            <person name="Reiss B."/>
            <person name="Renner T."/>
            <person name="Rombauts S."/>
            <person name="Rushton P."/>
            <person name="Sanderfoot A."/>
            <person name="Schween G."/>
            <person name="Shiu S.-H."/>
            <person name="Stueber K."/>
            <person name="Theodoulou F.L."/>
            <person name="Tu H."/>
            <person name="Van de Peer Y."/>
            <person name="Verrier P.J."/>
            <person name="Waters E."/>
            <person name="Wood A."/>
            <person name="Yang L."/>
            <person name="Cove D."/>
            <person name="Cuming A."/>
            <person name="Hasebe M."/>
            <person name="Lucas S."/>
            <person name="Mishler D.B."/>
            <person name="Reski R."/>
            <person name="Grigoriev I."/>
            <person name="Quatrano R.S."/>
            <person name="Boore J.L."/>
        </authorList>
    </citation>
    <scope>NUCLEOTIDE SEQUENCE [LARGE SCALE GENOMIC DNA]</scope>
    <source>
        <strain evidence="2 3">cv. Gransden 2004</strain>
    </source>
</reference>
<proteinExistence type="predicted"/>
<dbReference type="InterPro" id="IPR044968">
    <property type="entry name" value="PRD1"/>
</dbReference>
<dbReference type="PANTHER" id="PTHR36379:SF1">
    <property type="entry name" value="PUTATIVE RECOMBINATION INITIATION DEFECT 1-RELATED"/>
    <property type="match status" value="1"/>
</dbReference>
<dbReference type="Gramene" id="Pp3c15_15330V3.1">
    <property type="protein sequence ID" value="Pp3c15_15330V3.1"/>
    <property type="gene ID" value="Pp3c15_15330"/>
</dbReference>
<dbReference type="InterPro" id="IPR016024">
    <property type="entry name" value="ARM-type_fold"/>
</dbReference>
<reference evidence="1 3" key="2">
    <citation type="journal article" date="2018" name="Plant J.">
        <title>The Physcomitrella patens chromosome-scale assembly reveals moss genome structure and evolution.</title>
        <authorList>
            <person name="Lang D."/>
            <person name="Ullrich K.K."/>
            <person name="Murat F."/>
            <person name="Fuchs J."/>
            <person name="Jenkins J."/>
            <person name="Haas F.B."/>
            <person name="Piednoel M."/>
            <person name="Gundlach H."/>
            <person name="Van Bel M."/>
            <person name="Meyberg R."/>
            <person name="Vives C."/>
            <person name="Morata J."/>
            <person name="Symeonidi A."/>
            <person name="Hiss M."/>
            <person name="Muchero W."/>
            <person name="Kamisugi Y."/>
            <person name="Saleh O."/>
            <person name="Blanc G."/>
            <person name="Decker E.L."/>
            <person name="van Gessel N."/>
            <person name="Grimwood J."/>
            <person name="Hayes R.D."/>
            <person name="Graham S.W."/>
            <person name="Gunter L.E."/>
            <person name="McDaniel S.F."/>
            <person name="Hoernstein S.N.W."/>
            <person name="Larsson A."/>
            <person name="Li F.W."/>
            <person name="Perroud P.F."/>
            <person name="Phillips J."/>
            <person name="Ranjan P."/>
            <person name="Rokshar D.S."/>
            <person name="Rothfels C.J."/>
            <person name="Schneider L."/>
            <person name="Shu S."/>
            <person name="Stevenson D.W."/>
            <person name="Thummler F."/>
            <person name="Tillich M."/>
            <person name="Villarreal Aguilar J.C."/>
            <person name="Widiez T."/>
            <person name="Wong G.K."/>
            <person name="Wymore A."/>
            <person name="Zhang Y."/>
            <person name="Zimmer A.D."/>
            <person name="Quatrano R.S."/>
            <person name="Mayer K.F.X."/>
            <person name="Goodstein D."/>
            <person name="Casacuberta J.M."/>
            <person name="Vandepoele K."/>
            <person name="Reski R."/>
            <person name="Cuming A.C."/>
            <person name="Tuskan G.A."/>
            <person name="Maumus F."/>
            <person name="Salse J."/>
            <person name="Schmutz J."/>
            <person name="Rensing S.A."/>
        </authorList>
    </citation>
    <scope>NUCLEOTIDE SEQUENCE [LARGE SCALE GENOMIC DNA]</scope>
    <source>
        <strain evidence="2 3">cv. Gransden 2004</strain>
    </source>
</reference>
<dbReference type="PANTHER" id="PTHR36379">
    <property type="entry name" value="PROTEIN PRD1"/>
    <property type="match status" value="1"/>
</dbReference>